<dbReference type="Pfam" id="PF02517">
    <property type="entry name" value="Rce1-like"/>
    <property type="match status" value="1"/>
</dbReference>
<dbReference type="OrthoDB" id="1523022at2"/>
<feature type="transmembrane region" description="Helical" evidence="1">
    <location>
        <begin position="163"/>
        <end position="181"/>
    </location>
</feature>
<protein>
    <recommendedName>
        <fullName evidence="2">CAAX prenyl protease 2/Lysostaphin resistance protein A-like domain-containing protein</fullName>
    </recommendedName>
</protein>
<dbReference type="PANTHER" id="PTHR43592">
    <property type="entry name" value="CAAX AMINO TERMINAL PROTEASE"/>
    <property type="match status" value="1"/>
</dbReference>
<feature type="transmembrane region" description="Helical" evidence="1">
    <location>
        <begin position="278"/>
        <end position="297"/>
    </location>
</feature>
<feature type="transmembrane region" description="Helical" evidence="1">
    <location>
        <begin position="105"/>
        <end position="125"/>
    </location>
</feature>
<dbReference type="AlphaFoldDB" id="A0A1W2B9R5"/>
<dbReference type="GO" id="GO:0004175">
    <property type="term" value="F:endopeptidase activity"/>
    <property type="evidence" value="ECO:0007669"/>
    <property type="project" value="UniProtKB-ARBA"/>
</dbReference>
<organism evidence="3 4">
    <name type="scientific">Pedobacter africanus</name>
    <dbReference type="NCBI Taxonomy" id="151894"/>
    <lineage>
        <taxon>Bacteria</taxon>
        <taxon>Pseudomonadati</taxon>
        <taxon>Bacteroidota</taxon>
        <taxon>Sphingobacteriia</taxon>
        <taxon>Sphingobacteriales</taxon>
        <taxon>Sphingobacteriaceae</taxon>
        <taxon>Pedobacter</taxon>
    </lineage>
</organism>
<gene>
    <name evidence="3" type="ORF">SAMN04488524_2136</name>
</gene>
<feature type="transmembrane region" description="Helical" evidence="1">
    <location>
        <begin position="234"/>
        <end position="257"/>
    </location>
</feature>
<keyword evidence="1" id="KW-1133">Transmembrane helix</keyword>
<sequence>MNFIQKTREENSPFVQLFILVLCAVFGLIVISAIGIGVIYLIYGREILANMNWMSGTDRHYLPAQRILISAQQIGLFLFPALFLARIEGRKINGFYGLKRPEPGLILMVFLMMAAALPLLEWVVALNQKMVFPDALKGIERWMKAAEEQAMETTKALLKMESAGSFLINIAMIALLPAVAEELMFRGALQRALGRIYHNPHLAIWFSAFIFSAIHMQFYGFLPRMLLGAGFGYLYFWGGSLWYAMFAHFINNAYAVCAAWYMQKNNIPLSDTDKTMNIAWYGYIISAILTFLLFRYFKKQAR</sequence>
<accession>A0A1W2B9R5</accession>
<dbReference type="STRING" id="151894.SAMN04488524_2136"/>
<reference evidence="4" key="1">
    <citation type="submission" date="2017-04" db="EMBL/GenBank/DDBJ databases">
        <authorList>
            <person name="Varghese N."/>
            <person name="Submissions S."/>
        </authorList>
    </citation>
    <scope>NUCLEOTIDE SEQUENCE [LARGE SCALE GENOMIC DNA]</scope>
    <source>
        <strain evidence="4">DSM 12126</strain>
    </source>
</reference>
<evidence type="ECO:0000259" key="2">
    <source>
        <dbReference type="Pfam" id="PF02517"/>
    </source>
</evidence>
<dbReference type="Proteomes" id="UP000192756">
    <property type="component" value="Unassembled WGS sequence"/>
</dbReference>
<feature type="transmembrane region" description="Helical" evidence="1">
    <location>
        <begin position="202"/>
        <end position="222"/>
    </location>
</feature>
<feature type="transmembrane region" description="Helical" evidence="1">
    <location>
        <begin position="14"/>
        <end position="43"/>
    </location>
</feature>
<evidence type="ECO:0000256" key="1">
    <source>
        <dbReference type="SAM" id="Phobius"/>
    </source>
</evidence>
<dbReference type="PANTHER" id="PTHR43592:SF15">
    <property type="entry name" value="CAAX AMINO TERMINAL PROTEASE FAMILY PROTEIN"/>
    <property type="match status" value="1"/>
</dbReference>
<keyword evidence="1" id="KW-0472">Membrane</keyword>
<dbReference type="InterPro" id="IPR003675">
    <property type="entry name" value="Rce1/LyrA-like_dom"/>
</dbReference>
<dbReference type="RefSeq" id="WP_084238293.1">
    <property type="nucleotide sequence ID" value="NZ_FWXT01000001.1"/>
</dbReference>
<dbReference type="GO" id="GO:0080120">
    <property type="term" value="P:CAAX-box protein maturation"/>
    <property type="evidence" value="ECO:0007669"/>
    <property type="project" value="UniProtKB-ARBA"/>
</dbReference>
<feature type="transmembrane region" description="Helical" evidence="1">
    <location>
        <begin position="63"/>
        <end position="84"/>
    </location>
</feature>
<name>A0A1W2B9R5_9SPHI</name>
<keyword evidence="4" id="KW-1185">Reference proteome</keyword>
<feature type="domain" description="CAAX prenyl protease 2/Lysostaphin resistance protein A-like" evidence="2">
    <location>
        <begin position="165"/>
        <end position="253"/>
    </location>
</feature>
<keyword evidence="1" id="KW-0812">Transmembrane</keyword>
<dbReference type="EMBL" id="FWXT01000001">
    <property type="protein sequence ID" value="SMC69531.1"/>
    <property type="molecule type" value="Genomic_DNA"/>
</dbReference>
<evidence type="ECO:0000313" key="4">
    <source>
        <dbReference type="Proteomes" id="UP000192756"/>
    </source>
</evidence>
<proteinExistence type="predicted"/>
<evidence type="ECO:0000313" key="3">
    <source>
        <dbReference type="EMBL" id="SMC69531.1"/>
    </source>
</evidence>